<dbReference type="Proteomes" id="UP000799772">
    <property type="component" value="Unassembled WGS sequence"/>
</dbReference>
<keyword evidence="2" id="KW-0560">Oxidoreductase</keyword>
<evidence type="ECO:0000313" key="6">
    <source>
        <dbReference type="Proteomes" id="UP000799772"/>
    </source>
</evidence>
<sequence>MIVYVTLFAFVLLILYLWHVNNALSAIPDDVARLAGKPFTEEFARETYKRIESDPIDFAKHLPPKTGRRYIVTGGTGFLGKWTVFHLLQRGESPTSIRVVDLRPPTSLWANDFRGPQRLQVLQDATAKVGFEAGDVTDPQSILRAFEAPWAGDVKDAPLTVLHCAAVIRHWETADIFYPRCSKVNVEGTKNVLDAAKAVGASILIATSSGSVGVRRPYLWARPWERHGKFFAQVFGDDTKGLPEKKEEFFSNYPYSKWMAEQFVLDADDKTGGMRTGAIRPGNGIYGGGGDFTVGTYLTHNGGPQWIDHIIQNFISVSNAVLAHLLYEKRLIDLEKSSNLPDIGGRAFIVTDPNPAIRFGDIYTLLPLTALSKPKFFRIPPITLFVMSHLVEGYSRLQYYLNWLPEIEQPLCMLTPALFSASCVHTVLDDSAARAAPEAGGLGYRAPVTTAEGLCMQVLEFNKNLENIGSAGIEGGASGVKGAVEKVAVAAPKKM</sequence>
<dbReference type="GO" id="GO:0016616">
    <property type="term" value="F:oxidoreductase activity, acting on the CH-OH group of donors, NAD or NADP as acceptor"/>
    <property type="evidence" value="ECO:0007669"/>
    <property type="project" value="InterPro"/>
</dbReference>
<organism evidence="5 6">
    <name type="scientific">Rhizodiscina lignyota</name>
    <dbReference type="NCBI Taxonomy" id="1504668"/>
    <lineage>
        <taxon>Eukaryota</taxon>
        <taxon>Fungi</taxon>
        <taxon>Dikarya</taxon>
        <taxon>Ascomycota</taxon>
        <taxon>Pezizomycotina</taxon>
        <taxon>Dothideomycetes</taxon>
        <taxon>Pleosporomycetidae</taxon>
        <taxon>Aulographales</taxon>
        <taxon>Rhizodiscinaceae</taxon>
        <taxon>Rhizodiscina</taxon>
    </lineage>
</organism>
<comment type="caution">
    <text evidence="5">The sequence shown here is derived from an EMBL/GenBank/DDBJ whole genome shotgun (WGS) entry which is preliminary data.</text>
</comment>
<dbReference type="AlphaFoldDB" id="A0A9P4IP93"/>
<dbReference type="InterPro" id="IPR050177">
    <property type="entry name" value="Lipid_A_modif_metabolic_enz"/>
</dbReference>
<dbReference type="OrthoDB" id="10058185at2759"/>
<dbReference type="GO" id="GO:0006694">
    <property type="term" value="P:steroid biosynthetic process"/>
    <property type="evidence" value="ECO:0007669"/>
    <property type="project" value="InterPro"/>
</dbReference>
<comment type="similarity">
    <text evidence="1">Belongs to the 3-beta-HSD family.</text>
</comment>
<name>A0A9P4IP93_9PEZI</name>
<feature type="domain" description="3-beta hydroxysteroid dehydrogenase/isomerase" evidence="4">
    <location>
        <begin position="71"/>
        <end position="363"/>
    </location>
</feature>
<dbReference type="EMBL" id="ML978122">
    <property type="protein sequence ID" value="KAF2103492.1"/>
    <property type="molecule type" value="Genomic_DNA"/>
</dbReference>
<feature type="chain" id="PRO_5040184778" evidence="3">
    <location>
        <begin position="24"/>
        <end position="495"/>
    </location>
</feature>
<evidence type="ECO:0000256" key="3">
    <source>
        <dbReference type="SAM" id="SignalP"/>
    </source>
</evidence>
<reference evidence="5" key="1">
    <citation type="journal article" date="2020" name="Stud. Mycol.">
        <title>101 Dothideomycetes genomes: a test case for predicting lifestyles and emergence of pathogens.</title>
        <authorList>
            <person name="Haridas S."/>
            <person name="Albert R."/>
            <person name="Binder M."/>
            <person name="Bloem J."/>
            <person name="Labutti K."/>
            <person name="Salamov A."/>
            <person name="Andreopoulos B."/>
            <person name="Baker S."/>
            <person name="Barry K."/>
            <person name="Bills G."/>
            <person name="Bluhm B."/>
            <person name="Cannon C."/>
            <person name="Castanera R."/>
            <person name="Culley D."/>
            <person name="Daum C."/>
            <person name="Ezra D."/>
            <person name="Gonzalez J."/>
            <person name="Henrissat B."/>
            <person name="Kuo A."/>
            <person name="Liang C."/>
            <person name="Lipzen A."/>
            <person name="Lutzoni F."/>
            <person name="Magnuson J."/>
            <person name="Mondo S."/>
            <person name="Nolan M."/>
            <person name="Ohm R."/>
            <person name="Pangilinan J."/>
            <person name="Park H.-J."/>
            <person name="Ramirez L."/>
            <person name="Alfaro M."/>
            <person name="Sun H."/>
            <person name="Tritt A."/>
            <person name="Yoshinaga Y."/>
            <person name="Zwiers L.-H."/>
            <person name="Turgeon B."/>
            <person name="Goodwin S."/>
            <person name="Spatafora J."/>
            <person name="Crous P."/>
            <person name="Grigoriev I."/>
        </authorList>
    </citation>
    <scope>NUCLEOTIDE SEQUENCE</scope>
    <source>
        <strain evidence="5">CBS 133067</strain>
    </source>
</reference>
<dbReference type="InterPro" id="IPR002225">
    <property type="entry name" value="3Beta_OHSteriod_DH/Estase"/>
</dbReference>
<evidence type="ECO:0000256" key="2">
    <source>
        <dbReference type="ARBA" id="ARBA00023002"/>
    </source>
</evidence>
<gene>
    <name evidence="5" type="ORF">NA57DRAFT_64002</name>
</gene>
<evidence type="ECO:0000313" key="5">
    <source>
        <dbReference type="EMBL" id="KAF2103492.1"/>
    </source>
</evidence>
<keyword evidence="3" id="KW-0732">Signal</keyword>
<accession>A0A9P4IP93</accession>
<evidence type="ECO:0000259" key="4">
    <source>
        <dbReference type="Pfam" id="PF01073"/>
    </source>
</evidence>
<dbReference type="PANTHER" id="PTHR43245">
    <property type="entry name" value="BIFUNCTIONAL POLYMYXIN RESISTANCE PROTEIN ARNA"/>
    <property type="match status" value="1"/>
</dbReference>
<feature type="signal peptide" evidence="3">
    <location>
        <begin position="1"/>
        <end position="23"/>
    </location>
</feature>
<evidence type="ECO:0000256" key="1">
    <source>
        <dbReference type="ARBA" id="ARBA00009219"/>
    </source>
</evidence>
<dbReference type="SUPFAM" id="SSF51735">
    <property type="entry name" value="NAD(P)-binding Rossmann-fold domains"/>
    <property type="match status" value="1"/>
</dbReference>
<dbReference type="InterPro" id="IPR036291">
    <property type="entry name" value="NAD(P)-bd_dom_sf"/>
</dbReference>
<dbReference type="PANTHER" id="PTHR43245:SF51">
    <property type="entry name" value="SHORT CHAIN DEHYDROGENASE_REDUCTASE FAMILY 42E, MEMBER 2"/>
    <property type="match status" value="1"/>
</dbReference>
<proteinExistence type="inferred from homology"/>
<protein>
    <submittedName>
        <fullName evidence="5">NAD(P)-binding protein</fullName>
    </submittedName>
</protein>
<keyword evidence="6" id="KW-1185">Reference proteome</keyword>
<dbReference type="Gene3D" id="3.40.50.720">
    <property type="entry name" value="NAD(P)-binding Rossmann-like Domain"/>
    <property type="match status" value="1"/>
</dbReference>
<dbReference type="Pfam" id="PF01073">
    <property type="entry name" value="3Beta_HSD"/>
    <property type="match status" value="1"/>
</dbReference>